<dbReference type="Gene3D" id="3.40.50.2300">
    <property type="match status" value="1"/>
</dbReference>
<accession>A0A8J6TH01</accession>
<protein>
    <submittedName>
        <fullName evidence="8">Response regulator transcription factor</fullName>
    </submittedName>
</protein>
<evidence type="ECO:0000259" key="7">
    <source>
        <dbReference type="PROSITE" id="PS50110"/>
    </source>
</evidence>
<dbReference type="SMART" id="SM00448">
    <property type="entry name" value="REC"/>
    <property type="match status" value="1"/>
</dbReference>
<dbReference type="CDD" id="cd06170">
    <property type="entry name" value="LuxR_C_like"/>
    <property type="match status" value="1"/>
</dbReference>
<dbReference type="Pfam" id="PF00072">
    <property type="entry name" value="Response_reg"/>
    <property type="match status" value="1"/>
</dbReference>
<keyword evidence="3" id="KW-0238">DNA-binding</keyword>
<comment type="caution">
    <text evidence="8">The sequence shown here is derived from an EMBL/GenBank/DDBJ whole genome shotgun (WGS) entry which is preliminary data.</text>
</comment>
<dbReference type="InterPro" id="IPR016032">
    <property type="entry name" value="Sig_transdc_resp-reg_C-effctor"/>
</dbReference>
<dbReference type="Proteomes" id="UP000614469">
    <property type="component" value="Unassembled WGS sequence"/>
</dbReference>
<dbReference type="InterPro" id="IPR001789">
    <property type="entry name" value="Sig_transdc_resp-reg_receiver"/>
</dbReference>
<dbReference type="SUPFAM" id="SSF46894">
    <property type="entry name" value="C-terminal effector domain of the bipartite response regulators"/>
    <property type="match status" value="1"/>
</dbReference>
<dbReference type="InterPro" id="IPR039420">
    <property type="entry name" value="WalR-like"/>
</dbReference>
<dbReference type="EMBL" id="JACNJN010000037">
    <property type="protein sequence ID" value="MBC8334020.1"/>
    <property type="molecule type" value="Genomic_DNA"/>
</dbReference>
<sequence>MTIRLLLVDDHMVVRTGLRMLLEGSKDIEIIGEVSTAKEAIDSARKLQPDVILMDIGLPDMSGIEATREIKRSSDKIAIVALTIHEDEEYFFKMLDAGASGYVPKRAAPEELLTAIREAAAGEVYLFPSMAKLLVKDYLSLDRSPEQNDSLDGITEREQEVLTWLAEGASNDQIAVALNISPKTVARHRENIMRKLNLHSRTELVRYAIRKGIIKP</sequence>
<dbReference type="Pfam" id="PF00196">
    <property type="entry name" value="GerE"/>
    <property type="match status" value="1"/>
</dbReference>
<evidence type="ECO:0000256" key="2">
    <source>
        <dbReference type="ARBA" id="ARBA00023015"/>
    </source>
</evidence>
<dbReference type="PANTHER" id="PTHR43214">
    <property type="entry name" value="TWO-COMPONENT RESPONSE REGULATOR"/>
    <property type="match status" value="1"/>
</dbReference>
<keyword evidence="1 5" id="KW-0597">Phosphoprotein</keyword>
<evidence type="ECO:0000256" key="4">
    <source>
        <dbReference type="ARBA" id="ARBA00023163"/>
    </source>
</evidence>
<keyword evidence="2" id="KW-0805">Transcription regulation</keyword>
<dbReference type="PROSITE" id="PS00622">
    <property type="entry name" value="HTH_LUXR_1"/>
    <property type="match status" value="1"/>
</dbReference>
<dbReference type="PROSITE" id="PS50110">
    <property type="entry name" value="RESPONSE_REGULATORY"/>
    <property type="match status" value="1"/>
</dbReference>
<name>A0A8J6TH01_9CHLR</name>
<evidence type="ECO:0000256" key="3">
    <source>
        <dbReference type="ARBA" id="ARBA00023125"/>
    </source>
</evidence>
<organism evidence="8 9">
    <name type="scientific">Candidatus Desulfolinea nitratireducens</name>
    <dbReference type="NCBI Taxonomy" id="2841698"/>
    <lineage>
        <taxon>Bacteria</taxon>
        <taxon>Bacillati</taxon>
        <taxon>Chloroflexota</taxon>
        <taxon>Anaerolineae</taxon>
        <taxon>Anaerolineales</taxon>
        <taxon>Anaerolineales incertae sedis</taxon>
        <taxon>Candidatus Desulfolinea</taxon>
    </lineage>
</organism>
<dbReference type="PROSITE" id="PS50043">
    <property type="entry name" value="HTH_LUXR_2"/>
    <property type="match status" value="1"/>
</dbReference>
<feature type="modified residue" description="4-aspartylphosphate" evidence="5">
    <location>
        <position position="55"/>
    </location>
</feature>
<dbReference type="GO" id="GO:0006355">
    <property type="term" value="P:regulation of DNA-templated transcription"/>
    <property type="evidence" value="ECO:0007669"/>
    <property type="project" value="InterPro"/>
</dbReference>
<reference evidence="8 9" key="1">
    <citation type="submission" date="2020-08" db="EMBL/GenBank/DDBJ databases">
        <title>Bridging the membrane lipid divide: bacteria of the FCB group superphylum have the potential to synthesize archaeal ether lipids.</title>
        <authorList>
            <person name="Villanueva L."/>
            <person name="Von Meijenfeldt F.A.B."/>
            <person name="Westbye A.B."/>
            <person name="Yadav S."/>
            <person name="Hopmans E.C."/>
            <person name="Dutilh B.E."/>
            <person name="Sinninghe Damste J.S."/>
        </authorList>
    </citation>
    <scope>NUCLEOTIDE SEQUENCE [LARGE SCALE GENOMIC DNA]</scope>
    <source>
        <strain evidence="8">NIOZ-UU36</strain>
    </source>
</reference>
<dbReference type="CDD" id="cd17535">
    <property type="entry name" value="REC_NarL-like"/>
    <property type="match status" value="1"/>
</dbReference>
<dbReference type="PRINTS" id="PR00038">
    <property type="entry name" value="HTHLUXR"/>
</dbReference>
<dbReference type="SMART" id="SM00421">
    <property type="entry name" value="HTH_LUXR"/>
    <property type="match status" value="1"/>
</dbReference>
<dbReference type="InterPro" id="IPR011006">
    <property type="entry name" value="CheY-like_superfamily"/>
</dbReference>
<evidence type="ECO:0000256" key="1">
    <source>
        <dbReference type="ARBA" id="ARBA00022553"/>
    </source>
</evidence>
<feature type="domain" description="HTH luxR-type" evidence="6">
    <location>
        <begin position="147"/>
        <end position="212"/>
    </location>
</feature>
<dbReference type="InterPro" id="IPR058245">
    <property type="entry name" value="NreC/VraR/RcsB-like_REC"/>
</dbReference>
<keyword evidence="4" id="KW-0804">Transcription</keyword>
<evidence type="ECO:0000313" key="8">
    <source>
        <dbReference type="EMBL" id="MBC8334020.1"/>
    </source>
</evidence>
<evidence type="ECO:0000259" key="6">
    <source>
        <dbReference type="PROSITE" id="PS50043"/>
    </source>
</evidence>
<proteinExistence type="predicted"/>
<dbReference type="PANTHER" id="PTHR43214:SF41">
    <property type="entry name" value="NITRATE_NITRITE RESPONSE REGULATOR PROTEIN NARP"/>
    <property type="match status" value="1"/>
</dbReference>
<dbReference type="SUPFAM" id="SSF52172">
    <property type="entry name" value="CheY-like"/>
    <property type="match status" value="1"/>
</dbReference>
<dbReference type="AlphaFoldDB" id="A0A8J6TH01"/>
<gene>
    <name evidence="8" type="ORF">H8E29_02040</name>
</gene>
<dbReference type="GO" id="GO:0003677">
    <property type="term" value="F:DNA binding"/>
    <property type="evidence" value="ECO:0007669"/>
    <property type="project" value="UniProtKB-KW"/>
</dbReference>
<dbReference type="GO" id="GO:0000160">
    <property type="term" value="P:phosphorelay signal transduction system"/>
    <property type="evidence" value="ECO:0007669"/>
    <property type="project" value="InterPro"/>
</dbReference>
<feature type="domain" description="Response regulatory" evidence="7">
    <location>
        <begin position="4"/>
        <end position="120"/>
    </location>
</feature>
<dbReference type="InterPro" id="IPR000792">
    <property type="entry name" value="Tscrpt_reg_LuxR_C"/>
</dbReference>
<evidence type="ECO:0000256" key="5">
    <source>
        <dbReference type="PROSITE-ProRule" id="PRU00169"/>
    </source>
</evidence>
<evidence type="ECO:0000313" key="9">
    <source>
        <dbReference type="Proteomes" id="UP000614469"/>
    </source>
</evidence>